<dbReference type="Proteomes" id="UP001196068">
    <property type="component" value="Unassembled WGS sequence"/>
</dbReference>
<feature type="transmembrane region" description="Helical" evidence="5">
    <location>
        <begin position="69"/>
        <end position="95"/>
    </location>
</feature>
<evidence type="ECO:0000256" key="5">
    <source>
        <dbReference type="SAM" id="Phobius"/>
    </source>
</evidence>
<feature type="transmembrane region" description="Helical" evidence="5">
    <location>
        <begin position="33"/>
        <end position="57"/>
    </location>
</feature>
<proteinExistence type="predicted"/>
<dbReference type="InterPro" id="IPR006977">
    <property type="entry name" value="Yip1_dom"/>
</dbReference>
<evidence type="ECO:0000256" key="4">
    <source>
        <dbReference type="ARBA" id="ARBA00023136"/>
    </source>
</evidence>
<dbReference type="Pfam" id="PF04893">
    <property type="entry name" value="Yip1"/>
    <property type="match status" value="1"/>
</dbReference>
<reference evidence="7" key="2">
    <citation type="journal article" date="2021" name="Syst. Appl. Microbiol.">
        <title>Roseomonas hellenica sp. nov., isolated from roots of wild-growing Alkanna tinctoria.</title>
        <authorList>
            <person name="Rat A."/>
            <person name="Naranjo H.D."/>
            <person name="Lebbe L."/>
            <person name="Cnockaert M."/>
            <person name="Krigas N."/>
            <person name="Grigoriadou K."/>
            <person name="Maloupa E."/>
            <person name="Willems A."/>
        </authorList>
    </citation>
    <scope>NUCLEOTIDE SEQUENCE</scope>
    <source>
        <strain evidence="7">LMG 28251</strain>
    </source>
</reference>
<protein>
    <submittedName>
        <fullName evidence="7">YIP1 family protein</fullName>
    </submittedName>
</protein>
<evidence type="ECO:0000313" key="8">
    <source>
        <dbReference type="Proteomes" id="UP001196068"/>
    </source>
</evidence>
<feature type="transmembrane region" description="Helical" evidence="5">
    <location>
        <begin position="119"/>
        <end position="148"/>
    </location>
</feature>
<keyword evidence="4 5" id="KW-0472">Membrane</keyword>
<organism evidence="7 8">
    <name type="scientific">Plastoroseomonas arctica</name>
    <dbReference type="NCBI Taxonomy" id="1509237"/>
    <lineage>
        <taxon>Bacteria</taxon>
        <taxon>Pseudomonadati</taxon>
        <taxon>Pseudomonadota</taxon>
        <taxon>Alphaproteobacteria</taxon>
        <taxon>Acetobacterales</taxon>
        <taxon>Acetobacteraceae</taxon>
        <taxon>Plastoroseomonas</taxon>
    </lineage>
</organism>
<dbReference type="GO" id="GO:0016020">
    <property type="term" value="C:membrane"/>
    <property type="evidence" value="ECO:0007669"/>
    <property type="project" value="UniProtKB-SubCell"/>
</dbReference>
<evidence type="ECO:0000256" key="1">
    <source>
        <dbReference type="ARBA" id="ARBA00004141"/>
    </source>
</evidence>
<evidence type="ECO:0000256" key="2">
    <source>
        <dbReference type="ARBA" id="ARBA00022692"/>
    </source>
</evidence>
<gene>
    <name evidence="7" type="ORF">GXW79_14735</name>
</gene>
<evidence type="ECO:0000256" key="3">
    <source>
        <dbReference type="ARBA" id="ARBA00022989"/>
    </source>
</evidence>
<keyword evidence="3 5" id="KW-1133">Transmembrane helix</keyword>
<keyword evidence="8" id="KW-1185">Reference proteome</keyword>
<name>A0AAF1KMF7_9PROT</name>
<reference evidence="7" key="1">
    <citation type="submission" date="2020-01" db="EMBL/GenBank/DDBJ databases">
        <authorList>
            <person name="Rat A."/>
        </authorList>
    </citation>
    <scope>NUCLEOTIDE SEQUENCE</scope>
    <source>
        <strain evidence="7">LMG 28251</strain>
    </source>
</reference>
<feature type="transmembrane region" description="Helical" evidence="5">
    <location>
        <begin position="160"/>
        <end position="185"/>
    </location>
</feature>
<dbReference type="AlphaFoldDB" id="A0AAF1KMF7"/>
<evidence type="ECO:0000313" key="7">
    <source>
        <dbReference type="EMBL" id="MBR0656336.1"/>
    </source>
</evidence>
<dbReference type="RefSeq" id="WP_211875179.1">
    <property type="nucleotide sequence ID" value="NZ_JAAEDH010000017.1"/>
</dbReference>
<keyword evidence="2 5" id="KW-0812">Transmembrane</keyword>
<dbReference type="EMBL" id="JAAEDH010000017">
    <property type="protein sequence ID" value="MBR0656336.1"/>
    <property type="molecule type" value="Genomic_DNA"/>
</dbReference>
<evidence type="ECO:0000259" key="6">
    <source>
        <dbReference type="Pfam" id="PF04893"/>
    </source>
</evidence>
<feature type="domain" description="Yip1" evidence="6">
    <location>
        <begin position="11"/>
        <end position="178"/>
    </location>
</feature>
<accession>A0AAF1KMF7</accession>
<comment type="subcellular location">
    <subcellularLocation>
        <location evidence="1">Membrane</location>
        <topology evidence="1">Multi-pass membrane protein</topology>
    </subcellularLocation>
</comment>
<sequence>MVDIVTRAKNLIMTPKSEWAVISLEPTDTKQLFTGYVMLMAAIPAVCGFIGLTLFLGMFRGAMVLVPGFLVSTVVSYVLSLVAVFVMAKIIPILAPKFGGSDAELPAMKLAAYAPTASWLAGVFLLIPGIGFLAALLGLYSIYLYYLGAIAVVKVPEDKAIVFTIVLFVVALVIFLVIGAVANALRF</sequence>
<comment type="caution">
    <text evidence="7">The sequence shown here is derived from an EMBL/GenBank/DDBJ whole genome shotgun (WGS) entry which is preliminary data.</text>
</comment>